<dbReference type="GO" id="GO:0051560">
    <property type="term" value="P:mitochondrial calcium ion homeostasis"/>
    <property type="evidence" value="ECO:0007669"/>
    <property type="project" value="TreeGrafter"/>
</dbReference>
<feature type="compositionally biased region" description="Acidic residues" evidence="5">
    <location>
        <begin position="100"/>
        <end position="109"/>
    </location>
</feature>
<protein>
    <submittedName>
        <fullName evidence="7">Mitochondrial calcium uptake 1</fullName>
    </submittedName>
</protein>
<evidence type="ECO:0000256" key="4">
    <source>
        <dbReference type="ARBA" id="ARBA00023136"/>
    </source>
</evidence>
<organism evidence="7 8">
    <name type="scientific">Leptobrachium leishanense</name>
    <name type="common">Leishan spiny toad</name>
    <dbReference type="NCBI Taxonomy" id="445787"/>
    <lineage>
        <taxon>Eukaryota</taxon>
        <taxon>Metazoa</taxon>
        <taxon>Chordata</taxon>
        <taxon>Craniata</taxon>
        <taxon>Vertebrata</taxon>
        <taxon>Euteleostomi</taxon>
        <taxon>Amphibia</taxon>
        <taxon>Batrachia</taxon>
        <taxon>Anura</taxon>
        <taxon>Pelobatoidea</taxon>
        <taxon>Megophryidae</taxon>
        <taxon>Leptobrachium</taxon>
    </lineage>
</organism>
<keyword evidence="8" id="KW-1185">Reference proteome</keyword>
<dbReference type="Proteomes" id="UP000694569">
    <property type="component" value="Unplaced"/>
</dbReference>
<feature type="region of interest" description="Disordered" evidence="5">
    <location>
        <begin position="74"/>
        <end position="119"/>
    </location>
</feature>
<reference evidence="7" key="2">
    <citation type="submission" date="2025-09" db="UniProtKB">
        <authorList>
            <consortium name="Ensembl"/>
        </authorList>
    </citation>
    <scope>IDENTIFICATION</scope>
</reference>
<dbReference type="Ensembl" id="ENSLLET00000035198.1">
    <property type="protein sequence ID" value="ENSLLEP00000033910.1"/>
    <property type="gene ID" value="ENSLLEG00000021440.1"/>
</dbReference>
<dbReference type="GO" id="GO:0005509">
    <property type="term" value="F:calcium ion binding"/>
    <property type="evidence" value="ECO:0007669"/>
    <property type="project" value="InterPro"/>
</dbReference>
<keyword evidence="3" id="KW-0677">Repeat</keyword>
<evidence type="ECO:0000256" key="3">
    <source>
        <dbReference type="ARBA" id="ARBA00022737"/>
    </source>
</evidence>
<name>A0A8C5QA13_9ANUR</name>
<gene>
    <name evidence="7" type="primary">MICU1</name>
</gene>
<reference evidence="7" key="1">
    <citation type="submission" date="2025-08" db="UniProtKB">
        <authorList>
            <consortium name="Ensembl"/>
        </authorList>
    </citation>
    <scope>IDENTIFICATION</scope>
</reference>
<dbReference type="PANTHER" id="PTHR12294:SF1">
    <property type="entry name" value="CALCIUM UPTAKE PROTEIN 1, MITOCHONDRIAL"/>
    <property type="match status" value="1"/>
</dbReference>
<evidence type="ECO:0000256" key="5">
    <source>
        <dbReference type="SAM" id="MobiDB-lite"/>
    </source>
</evidence>
<evidence type="ECO:0000313" key="7">
    <source>
        <dbReference type="Ensembl" id="ENSLLEP00000033910.1"/>
    </source>
</evidence>
<keyword evidence="2" id="KW-0479">Metal-binding</keyword>
<keyword evidence="4 6" id="KW-0472">Membrane</keyword>
<keyword evidence="6" id="KW-0812">Transmembrane</keyword>
<proteinExistence type="predicted"/>
<comment type="subcellular location">
    <subcellularLocation>
        <location evidence="1">Mitochondrion inner membrane</location>
    </subcellularLocation>
</comment>
<dbReference type="PANTHER" id="PTHR12294">
    <property type="entry name" value="EF HAND DOMAIN FAMILY A1,A2-RELATED"/>
    <property type="match status" value="1"/>
</dbReference>
<evidence type="ECO:0000256" key="2">
    <source>
        <dbReference type="ARBA" id="ARBA00022723"/>
    </source>
</evidence>
<feature type="transmembrane region" description="Helical" evidence="6">
    <location>
        <begin position="50"/>
        <end position="69"/>
    </location>
</feature>
<dbReference type="GO" id="GO:0036444">
    <property type="term" value="P:calcium import into the mitochondrion"/>
    <property type="evidence" value="ECO:0007669"/>
    <property type="project" value="TreeGrafter"/>
</dbReference>
<accession>A0A8C5QA13</accession>
<evidence type="ECO:0000313" key="8">
    <source>
        <dbReference type="Proteomes" id="UP000694569"/>
    </source>
</evidence>
<evidence type="ECO:0000256" key="6">
    <source>
        <dbReference type="SAM" id="Phobius"/>
    </source>
</evidence>
<dbReference type="GeneTree" id="ENSGT00950000183079"/>
<evidence type="ECO:0000256" key="1">
    <source>
        <dbReference type="ARBA" id="ARBA00004273"/>
    </source>
</evidence>
<feature type="compositionally biased region" description="Basic and acidic residues" evidence="5">
    <location>
        <begin position="83"/>
        <end position="99"/>
    </location>
</feature>
<dbReference type="AlphaFoldDB" id="A0A8C5QA13"/>
<dbReference type="InterPro" id="IPR039800">
    <property type="entry name" value="MICU1/2/3"/>
</dbReference>
<dbReference type="OrthoDB" id="10056860at2759"/>
<keyword evidence="6" id="KW-1133">Transmembrane helix</keyword>
<dbReference type="GO" id="GO:1990246">
    <property type="term" value="C:uniplex complex"/>
    <property type="evidence" value="ECO:0007669"/>
    <property type="project" value="TreeGrafter"/>
</dbReference>
<sequence length="282" mass="32604">MRNQKTPFLYIFVYFSRMFRLRFISAVAGLAAVSRRYHGVANPTRSRRRLMLAAFVGATAVSASAGLLMKRANAEAQSSVKHNPREEHSEKEKESKDQENLEDQAVESSDEGKKKRPRTGFRDRKVMEYENRIRAFSTPDKIFRYFATLKVIHESGEVEVFMTPQDFVRSITPNEKQPENLGLDQFIIKRYDGKFERQDPVDGRITERQFGSMLLAYSGVQSKKLTLMLKQLKKRFKDGEGLTFEEVENFFTFLKNINDVDTALSFYHMAGASLDKVTMHRE</sequence>